<keyword evidence="1" id="KW-0732">Signal</keyword>
<dbReference type="InterPro" id="IPR036938">
    <property type="entry name" value="PAP2/HPO_sf"/>
</dbReference>
<dbReference type="Gene3D" id="1.20.144.10">
    <property type="entry name" value="Phosphatidic acid phosphatase type 2/haloperoxidase"/>
    <property type="match status" value="1"/>
</dbReference>
<name>A0ABT8ZRY8_9SPHN</name>
<evidence type="ECO:0000259" key="2">
    <source>
        <dbReference type="SMART" id="SM00014"/>
    </source>
</evidence>
<reference evidence="3" key="1">
    <citation type="submission" date="2023-07" db="EMBL/GenBank/DDBJ databases">
        <title>Bacterial whole genome sequence for Sphingobium sp. HBC34.</title>
        <authorList>
            <person name="Le V."/>
            <person name="Ko S.-R."/>
            <person name="Ahn C.-Y."/>
            <person name="Oh H.-M."/>
        </authorList>
    </citation>
    <scope>NUCLEOTIDE SEQUENCE</scope>
    <source>
        <strain evidence="3">HBC34</strain>
    </source>
</reference>
<feature type="chain" id="PRO_5045409054" evidence="1">
    <location>
        <begin position="23"/>
        <end position="179"/>
    </location>
</feature>
<feature type="signal peptide" evidence="1">
    <location>
        <begin position="1"/>
        <end position="22"/>
    </location>
</feature>
<organism evidence="3 4">
    <name type="scientific">Sphingobium cyanobacteriorum</name>
    <dbReference type="NCBI Taxonomy" id="3063954"/>
    <lineage>
        <taxon>Bacteria</taxon>
        <taxon>Pseudomonadati</taxon>
        <taxon>Pseudomonadota</taxon>
        <taxon>Alphaproteobacteria</taxon>
        <taxon>Sphingomonadales</taxon>
        <taxon>Sphingomonadaceae</taxon>
        <taxon>Sphingobium</taxon>
    </lineage>
</organism>
<accession>A0ABT8ZRY8</accession>
<dbReference type="InterPro" id="IPR000326">
    <property type="entry name" value="PAP2/HPO"/>
</dbReference>
<dbReference type="RefSeq" id="WP_304537598.1">
    <property type="nucleotide sequence ID" value="NZ_JAUQOM010000021.1"/>
</dbReference>
<dbReference type="Pfam" id="PF01569">
    <property type="entry name" value="PAP2"/>
    <property type="match status" value="1"/>
</dbReference>
<gene>
    <name evidence="3" type="ORF">Q4610_19825</name>
</gene>
<evidence type="ECO:0000256" key="1">
    <source>
        <dbReference type="SAM" id="SignalP"/>
    </source>
</evidence>
<dbReference type="SUPFAM" id="SSF48317">
    <property type="entry name" value="Acid phosphatase/Vanadium-dependent haloperoxidase"/>
    <property type="match status" value="1"/>
</dbReference>
<dbReference type="SMART" id="SM00014">
    <property type="entry name" value="acidPPc"/>
    <property type="match status" value="1"/>
</dbReference>
<keyword evidence="4" id="KW-1185">Reference proteome</keyword>
<evidence type="ECO:0000313" key="3">
    <source>
        <dbReference type="EMBL" id="MDO7837299.1"/>
    </source>
</evidence>
<protein>
    <submittedName>
        <fullName evidence="3">Phosphatase PAP2 family protein</fullName>
    </submittedName>
</protein>
<sequence>MLKRLCTAAGGLLLLTVNPAQAAPKDWEKASTIARNLLVVGAVGLPLVKSDGDGALQAAGSVGAAFVASEGLKRAFPEMRPDGSDRRSFPSGHTATAFAAAASLQNRQGWQAGIPAQLIAAFVGFARVKGDKHHWYDVVAGAAVGEASGFLITSRYSQDVQVMPWADSKGGGLTMAMRF</sequence>
<proteinExistence type="predicted"/>
<evidence type="ECO:0000313" key="4">
    <source>
        <dbReference type="Proteomes" id="UP001176471"/>
    </source>
</evidence>
<dbReference type="CDD" id="cd03394">
    <property type="entry name" value="PAP2_like_5"/>
    <property type="match status" value="1"/>
</dbReference>
<dbReference type="Proteomes" id="UP001176471">
    <property type="component" value="Unassembled WGS sequence"/>
</dbReference>
<comment type="caution">
    <text evidence="3">The sequence shown here is derived from an EMBL/GenBank/DDBJ whole genome shotgun (WGS) entry which is preliminary data.</text>
</comment>
<dbReference type="EMBL" id="JAUQOM010000021">
    <property type="protein sequence ID" value="MDO7837299.1"/>
    <property type="molecule type" value="Genomic_DNA"/>
</dbReference>
<feature type="domain" description="Phosphatidic acid phosphatase type 2/haloperoxidase" evidence="2">
    <location>
        <begin position="54"/>
        <end position="153"/>
    </location>
</feature>